<keyword evidence="2" id="KW-1185">Reference proteome</keyword>
<evidence type="ECO:0000313" key="2">
    <source>
        <dbReference type="Proteomes" id="UP000228930"/>
    </source>
</evidence>
<dbReference type="AlphaFoldDB" id="A0A2M6UHR7"/>
<dbReference type="Proteomes" id="UP000228930">
    <property type="component" value="Unassembled WGS sequence"/>
</dbReference>
<protein>
    <submittedName>
        <fullName evidence="1">Uncharacterized protein</fullName>
    </submittedName>
</protein>
<organism evidence="1 2">
    <name type="scientific">Bradyrhizobium nitroreducens</name>
    <dbReference type="NCBI Taxonomy" id="709803"/>
    <lineage>
        <taxon>Bacteria</taxon>
        <taxon>Pseudomonadati</taxon>
        <taxon>Pseudomonadota</taxon>
        <taxon>Alphaproteobacteria</taxon>
        <taxon>Hyphomicrobiales</taxon>
        <taxon>Nitrobacteraceae</taxon>
        <taxon>Bradyrhizobium</taxon>
    </lineage>
</organism>
<evidence type="ECO:0000313" key="1">
    <source>
        <dbReference type="EMBL" id="PIT04164.1"/>
    </source>
</evidence>
<proteinExistence type="predicted"/>
<name>A0A2M6UHR7_9BRAD</name>
<reference evidence="1 2" key="1">
    <citation type="submission" date="2015-06" db="EMBL/GenBank/DDBJ databases">
        <title>Comparative genome analysis of nirS-carrying Bradyrhizobium sp. strains.</title>
        <authorList>
            <person name="Ishii S."/>
            <person name="Jang J."/>
            <person name="Nishizawa T."/>
            <person name="Senoo K."/>
        </authorList>
    </citation>
    <scope>NUCLEOTIDE SEQUENCE [LARGE SCALE GENOMIC DNA]</scope>
    <source>
        <strain evidence="1 2">TSA1</strain>
    </source>
</reference>
<comment type="caution">
    <text evidence="1">The sequence shown here is derived from an EMBL/GenBank/DDBJ whole genome shotgun (WGS) entry which is preliminary data.</text>
</comment>
<gene>
    <name evidence="1" type="ORF">TSA1_27900</name>
</gene>
<sequence>MRIRRYHEGHLQPLAGWQLESSNFARPTLGFCSRFRPHEDISAQRIHERRDDWAQIIEYKDRLSLAHEQHQVVLPGCSDDDLCEEESRAGPAGSQQQMPLGDGVIPAIALVRKYLPFRVASACRRILWRYAEIHR</sequence>
<dbReference type="EMBL" id="LFJC01000003">
    <property type="protein sequence ID" value="PIT04164.1"/>
    <property type="molecule type" value="Genomic_DNA"/>
</dbReference>
<accession>A0A2M6UHR7</accession>